<accession>A0A1X6WX40</accession>
<gene>
    <name evidence="3" type="ORF">FM105_01890</name>
</gene>
<evidence type="ECO:0000313" key="3">
    <source>
        <dbReference type="EMBL" id="SLM90206.1"/>
    </source>
</evidence>
<dbReference type="PANTHER" id="PTHR31435:SF10">
    <property type="entry name" value="BSR4717 PROTEIN"/>
    <property type="match status" value="1"/>
</dbReference>
<evidence type="ECO:0000259" key="2">
    <source>
        <dbReference type="PROSITE" id="PS51729"/>
    </source>
</evidence>
<sequence>MTDQQLTDKTGAAVTVTFEKDRNAYAITLDTGEVAGRAFFTPASATEGSGGAEEWIFFHTEVDESFGGRGLGGILVGQAMADVAARSVTVVPLCPFVKGWLEKNEDAYASQGGTMRKARPADVDAANAAAKGA</sequence>
<organism evidence="3 4">
    <name type="scientific">Brevibacterium yomogidense</name>
    <dbReference type="NCBI Taxonomy" id="946573"/>
    <lineage>
        <taxon>Bacteria</taxon>
        <taxon>Bacillati</taxon>
        <taxon>Actinomycetota</taxon>
        <taxon>Actinomycetes</taxon>
        <taxon>Micrococcales</taxon>
        <taxon>Brevibacteriaceae</taxon>
        <taxon>Brevibacterium</taxon>
    </lineage>
</organism>
<dbReference type="InterPro" id="IPR016181">
    <property type="entry name" value="Acyl_CoA_acyltransferase"/>
</dbReference>
<dbReference type="InterPro" id="IPR031165">
    <property type="entry name" value="GNAT_YJDJ"/>
</dbReference>
<dbReference type="InterPro" id="IPR045057">
    <property type="entry name" value="Gcn5-rel_NAT"/>
</dbReference>
<dbReference type="AlphaFoldDB" id="A0A1X6WX40"/>
<dbReference type="EMBL" id="FWFF01000001">
    <property type="protein sequence ID" value="SLM90206.1"/>
    <property type="molecule type" value="Genomic_DNA"/>
</dbReference>
<feature type="domain" description="N-acetyltransferase" evidence="2">
    <location>
        <begin position="17"/>
        <end position="113"/>
    </location>
</feature>
<dbReference type="PROSITE" id="PS51729">
    <property type="entry name" value="GNAT_YJDJ"/>
    <property type="match status" value="1"/>
</dbReference>
<dbReference type="Pfam" id="PF14542">
    <property type="entry name" value="Acetyltransf_CG"/>
    <property type="match status" value="1"/>
</dbReference>
<feature type="region of interest" description="Disordered" evidence="1">
    <location>
        <begin position="111"/>
        <end position="133"/>
    </location>
</feature>
<evidence type="ECO:0000256" key="1">
    <source>
        <dbReference type="SAM" id="MobiDB-lite"/>
    </source>
</evidence>
<dbReference type="PANTHER" id="PTHR31435">
    <property type="entry name" value="PROTEIN NATD1"/>
    <property type="match status" value="1"/>
</dbReference>
<protein>
    <recommendedName>
        <fullName evidence="2">N-acetyltransferase domain-containing protein</fullName>
    </recommendedName>
</protein>
<dbReference type="RefSeq" id="WP_087003780.1">
    <property type="nucleotide sequence ID" value="NZ_FWFF01000001.1"/>
</dbReference>
<name>A0A1X6WX40_9MICO</name>
<dbReference type="Proteomes" id="UP000196581">
    <property type="component" value="Unassembled WGS sequence"/>
</dbReference>
<evidence type="ECO:0000313" key="4">
    <source>
        <dbReference type="Proteomes" id="UP000196581"/>
    </source>
</evidence>
<keyword evidence="4" id="KW-1185">Reference proteome</keyword>
<feature type="compositionally biased region" description="Low complexity" evidence="1">
    <location>
        <begin position="123"/>
        <end position="133"/>
    </location>
</feature>
<dbReference type="SUPFAM" id="SSF55729">
    <property type="entry name" value="Acyl-CoA N-acyltransferases (Nat)"/>
    <property type="match status" value="1"/>
</dbReference>
<proteinExistence type="predicted"/>
<dbReference type="Gene3D" id="3.40.630.30">
    <property type="match status" value="1"/>
</dbReference>
<reference evidence="4" key="1">
    <citation type="submission" date="2017-02" db="EMBL/GenBank/DDBJ databases">
        <authorList>
            <person name="Dridi B."/>
        </authorList>
    </citation>
    <scope>NUCLEOTIDE SEQUENCE [LARGE SCALE GENOMIC DNA]</scope>
    <source>
        <strain evidence="4">B Co 03.10</strain>
    </source>
</reference>